<protein>
    <submittedName>
        <fullName evidence="1">Uncharacterized protein</fullName>
    </submittedName>
</protein>
<reference evidence="1 2" key="1">
    <citation type="submission" date="2020-07" db="EMBL/GenBank/DDBJ databases">
        <title>Draft whole-genome sequence of Heliobacterium chlorum DSM 3682, type strain.</title>
        <authorList>
            <person name="Kyndt J.A."/>
            <person name="Meyer T.E."/>
            <person name="Imhoff J.F."/>
        </authorList>
    </citation>
    <scope>NUCLEOTIDE SEQUENCE [LARGE SCALE GENOMIC DNA]</scope>
    <source>
        <strain evidence="1 2">DSM 3682</strain>
    </source>
</reference>
<organism evidence="1 2">
    <name type="scientific">Heliobacterium chlorum</name>
    <dbReference type="NCBI Taxonomy" id="2698"/>
    <lineage>
        <taxon>Bacteria</taxon>
        <taxon>Bacillati</taxon>
        <taxon>Bacillota</taxon>
        <taxon>Clostridia</taxon>
        <taxon>Eubacteriales</taxon>
        <taxon>Heliobacteriaceae</taxon>
        <taxon>Heliobacterium</taxon>
    </lineage>
</organism>
<proteinExistence type="predicted"/>
<dbReference type="Proteomes" id="UP000617402">
    <property type="component" value="Unassembled WGS sequence"/>
</dbReference>
<sequence length="92" mass="10417">MTFTELADEGEMIKLSITTPLSANVACRILPFEAWVKKCMRLLKHRCPQSETLHSFLIVASDEEDFSIVKLEKLLFIIQSLALAEELFAFVG</sequence>
<gene>
    <name evidence="1" type="ORF">H1S01_05010</name>
</gene>
<evidence type="ECO:0000313" key="1">
    <source>
        <dbReference type="EMBL" id="MBC9783868.1"/>
    </source>
</evidence>
<name>A0ABR7SZA5_HELCL</name>
<keyword evidence="2" id="KW-1185">Reference proteome</keyword>
<evidence type="ECO:0000313" key="2">
    <source>
        <dbReference type="Proteomes" id="UP000617402"/>
    </source>
</evidence>
<dbReference type="EMBL" id="JACVHF010000003">
    <property type="protein sequence ID" value="MBC9783868.1"/>
    <property type="molecule type" value="Genomic_DNA"/>
</dbReference>
<accession>A0ABR7SZA5</accession>
<comment type="caution">
    <text evidence="1">The sequence shown here is derived from an EMBL/GenBank/DDBJ whole genome shotgun (WGS) entry which is preliminary data.</text>
</comment>
<dbReference type="RefSeq" id="WP_188039006.1">
    <property type="nucleotide sequence ID" value="NZ_JACVHF010000003.1"/>
</dbReference>